<organism evidence="1 2">
    <name type="scientific">Microcystis aeruginosa TAIHU98</name>
    <dbReference type="NCBI Taxonomy" id="1134457"/>
    <lineage>
        <taxon>Bacteria</taxon>
        <taxon>Bacillati</taxon>
        <taxon>Cyanobacteriota</taxon>
        <taxon>Cyanophyceae</taxon>
        <taxon>Oscillatoriophycideae</taxon>
        <taxon>Chroococcales</taxon>
        <taxon>Microcystaceae</taxon>
        <taxon>Microcystis</taxon>
    </lineage>
</organism>
<proteinExistence type="predicted"/>
<protein>
    <submittedName>
        <fullName evidence="1">Uncharacterized protein</fullName>
    </submittedName>
</protein>
<comment type="caution">
    <text evidence="1">The sequence shown here is derived from an EMBL/GenBank/DDBJ whole genome shotgun (WGS) entry which is preliminary data.</text>
</comment>
<dbReference type="PATRIC" id="fig|1134457.3.peg.1341"/>
<dbReference type="EMBL" id="ANKQ01000001">
    <property type="protein sequence ID" value="ELP55629.1"/>
    <property type="molecule type" value="Genomic_DNA"/>
</dbReference>
<dbReference type="Proteomes" id="UP000010932">
    <property type="component" value="Unassembled WGS sequence"/>
</dbReference>
<gene>
    <name evidence="1" type="ORF">O53_226</name>
</gene>
<name>L7E9E6_MICAE</name>
<dbReference type="AlphaFoldDB" id="L7E9E6"/>
<reference evidence="1 2" key="1">
    <citation type="journal article" date="2013" name="Genome Announc.">
        <title>Whole-Genome Sequence of Microcystis aeruginosa TAIHU98, a Nontoxic Bloom-Forming Strain Isolated from Taihu Lake, China.</title>
        <authorList>
            <person name="Yang C."/>
            <person name="Zhang W."/>
            <person name="Ren M."/>
            <person name="Song L."/>
            <person name="Li T."/>
            <person name="Zhao J."/>
        </authorList>
    </citation>
    <scope>NUCLEOTIDE SEQUENCE [LARGE SCALE GENOMIC DNA]</scope>
    <source>
        <strain evidence="1 2">TAIHU98</strain>
    </source>
</reference>
<sequence>MFSPVLLLLRRTILFREGLWRSVSDSPLPSLLTDPQLDRKLN</sequence>
<evidence type="ECO:0000313" key="2">
    <source>
        <dbReference type="Proteomes" id="UP000010932"/>
    </source>
</evidence>
<accession>L7E9E6</accession>
<evidence type="ECO:0000313" key="1">
    <source>
        <dbReference type="EMBL" id="ELP55629.1"/>
    </source>
</evidence>